<dbReference type="AlphaFoldDB" id="A0A844YC93"/>
<dbReference type="Pfam" id="PF00440">
    <property type="entry name" value="TetR_N"/>
    <property type="match status" value="1"/>
</dbReference>
<comment type="caution">
    <text evidence="6">The sequence shown here is derived from an EMBL/GenBank/DDBJ whole genome shotgun (WGS) entry which is preliminary data.</text>
</comment>
<dbReference type="GO" id="GO:0000976">
    <property type="term" value="F:transcription cis-regulatory region binding"/>
    <property type="evidence" value="ECO:0007669"/>
    <property type="project" value="TreeGrafter"/>
</dbReference>
<dbReference type="InterPro" id="IPR009057">
    <property type="entry name" value="Homeodomain-like_sf"/>
</dbReference>
<dbReference type="SUPFAM" id="SSF46689">
    <property type="entry name" value="Homeodomain-like"/>
    <property type="match status" value="1"/>
</dbReference>
<dbReference type="GO" id="GO:0003700">
    <property type="term" value="F:DNA-binding transcription factor activity"/>
    <property type="evidence" value="ECO:0007669"/>
    <property type="project" value="TreeGrafter"/>
</dbReference>
<dbReference type="EMBL" id="WTYN01000001">
    <property type="protein sequence ID" value="MXO61597.1"/>
    <property type="molecule type" value="Genomic_DNA"/>
</dbReference>
<dbReference type="InterPro" id="IPR050109">
    <property type="entry name" value="HTH-type_TetR-like_transc_reg"/>
</dbReference>
<evidence type="ECO:0000256" key="3">
    <source>
        <dbReference type="ARBA" id="ARBA00023163"/>
    </source>
</evidence>
<accession>A0A844YC93</accession>
<keyword evidence="2 4" id="KW-0238">DNA-binding</keyword>
<keyword evidence="3" id="KW-0804">Transcription</keyword>
<dbReference type="PANTHER" id="PTHR30055:SF220">
    <property type="entry name" value="TETR-FAMILY REGULATORY PROTEIN"/>
    <property type="match status" value="1"/>
</dbReference>
<evidence type="ECO:0000256" key="2">
    <source>
        <dbReference type="ARBA" id="ARBA00023125"/>
    </source>
</evidence>
<sequence>MVTVSTSTDSYHHGSLREALIEAGIASLEGADGKDVSLRALAREVGVSPTAVYRHFPDKQALMEALALEGLNRLGAAQLAAAEKAGGGPSGFAETGRAYVRFALAHPALFRLMFTQGDPISDHQASDPARELLTANTRMLAGDRKNAERLALQAWSIAHGIAMLMLDGRIPADDELIDVLLDTGSLFSVQGSNRDESP</sequence>
<protein>
    <submittedName>
        <fullName evidence="6">TetR family transcriptional regulator</fullName>
    </submittedName>
</protein>
<evidence type="ECO:0000313" key="7">
    <source>
        <dbReference type="Proteomes" id="UP000445582"/>
    </source>
</evidence>
<dbReference type="PANTHER" id="PTHR30055">
    <property type="entry name" value="HTH-TYPE TRANSCRIPTIONAL REGULATOR RUTR"/>
    <property type="match status" value="1"/>
</dbReference>
<dbReference type="InterPro" id="IPR036271">
    <property type="entry name" value="Tet_transcr_reg_TetR-rel_C_sf"/>
</dbReference>
<evidence type="ECO:0000256" key="1">
    <source>
        <dbReference type="ARBA" id="ARBA00023015"/>
    </source>
</evidence>
<gene>
    <name evidence="6" type="ORF">GRI48_01100</name>
</gene>
<dbReference type="SUPFAM" id="SSF48498">
    <property type="entry name" value="Tetracyclin repressor-like, C-terminal domain"/>
    <property type="match status" value="1"/>
</dbReference>
<dbReference type="RefSeq" id="WP_160670159.1">
    <property type="nucleotide sequence ID" value="NZ_WTYN01000001.1"/>
</dbReference>
<organism evidence="6 7">
    <name type="scientific">Qipengyuania oceanensis</name>
    <dbReference type="NCBI Taxonomy" id="1463597"/>
    <lineage>
        <taxon>Bacteria</taxon>
        <taxon>Pseudomonadati</taxon>
        <taxon>Pseudomonadota</taxon>
        <taxon>Alphaproteobacteria</taxon>
        <taxon>Sphingomonadales</taxon>
        <taxon>Erythrobacteraceae</taxon>
        <taxon>Qipengyuania</taxon>
    </lineage>
</organism>
<keyword evidence="7" id="KW-1185">Reference proteome</keyword>
<name>A0A844YC93_9SPHN</name>
<dbReference type="InterPro" id="IPR025996">
    <property type="entry name" value="MT1864/Rv1816-like_C"/>
</dbReference>
<proteinExistence type="predicted"/>
<keyword evidence="1" id="KW-0805">Transcription regulation</keyword>
<feature type="DNA-binding region" description="H-T-H motif" evidence="4">
    <location>
        <begin position="37"/>
        <end position="56"/>
    </location>
</feature>
<dbReference type="OrthoDB" id="7056813at2"/>
<dbReference type="Proteomes" id="UP000445582">
    <property type="component" value="Unassembled WGS sequence"/>
</dbReference>
<dbReference type="Gene3D" id="1.10.357.10">
    <property type="entry name" value="Tetracycline Repressor, domain 2"/>
    <property type="match status" value="1"/>
</dbReference>
<dbReference type="PROSITE" id="PS50977">
    <property type="entry name" value="HTH_TETR_2"/>
    <property type="match status" value="1"/>
</dbReference>
<dbReference type="InterPro" id="IPR001647">
    <property type="entry name" value="HTH_TetR"/>
</dbReference>
<evidence type="ECO:0000256" key="4">
    <source>
        <dbReference type="PROSITE-ProRule" id="PRU00335"/>
    </source>
</evidence>
<reference evidence="6 7" key="1">
    <citation type="submission" date="2019-12" db="EMBL/GenBank/DDBJ databases">
        <title>Genomic-based taxomic classification of the family Erythrobacteraceae.</title>
        <authorList>
            <person name="Xu L."/>
        </authorList>
    </citation>
    <scope>NUCLEOTIDE SEQUENCE [LARGE SCALE GENOMIC DNA]</scope>
    <source>
        <strain evidence="6 7">MCCC 1A09965</strain>
    </source>
</reference>
<dbReference type="Pfam" id="PF13305">
    <property type="entry name" value="TetR_C_33"/>
    <property type="match status" value="1"/>
</dbReference>
<feature type="domain" description="HTH tetR-type" evidence="5">
    <location>
        <begin position="14"/>
        <end position="74"/>
    </location>
</feature>
<evidence type="ECO:0000259" key="5">
    <source>
        <dbReference type="PROSITE" id="PS50977"/>
    </source>
</evidence>
<evidence type="ECO:0000313" key="6">
    <source>
        <dbReference type="EMBL" id="MXO61597.1"/>
    </source>
</evidence>